<comment type="catalytic activity">
    <reaction evidence="7 8">
        <text>O-phospho-L-threonyl-[protein] + H2O = L-threonyl-[protein] + phosphate</text>
        <dbReference type="Rhea" id="RHEA:47004"/>
        <dbReference type="Rhea" id="RHEA-COMP:11060"/>
        <dbReference type="Rhea" id="RHEA-COMP:11605"/>
        <dbReference type="ChEBI" id="CHEBI:15377"/>
        <dbReference type="ChEBI" id="CHEBI:30013"/>
        <dbReference type="ChEBI" id="CHEBI:43474"/>
        <dbReference type="ChEBI" id="CHEBI:61977"/>
        <dbReference type="EC" id="3.1.3.16"/>
    </reaction>
</comment>
<dbReference type="PRINTS" id="PR00114">
    <property type="entry name" value="STPHPHTASE"/>
</dbReference>
<dbReference type="EC" id="3.1.3.16" evidence="8"/>
<comment type="similarity">
    <text evidence="8">Belongs to the PPP phosphatase family.</text>
</comment>
<evidence type="ECO:0000256" key="7">
    <source>
        <dbReference type="ARBA" id="ARBA00048336"/>
    </source>
</evidence>
<feature type="domain" description="Serine/threonine specific protein phosphatases" evidence="9">
    <location>
        <begin position="130"/>
        <end position="135"/>
    </location>
</feature>
<dbReference type="InterPro" id="IPR029052">
    <property type="entry name" value="Metallo-depent_PP-like"/>
</dbReference>
<dbReference type="Pfam" id="PF00149">
    <property type="entry name" value="Metallophos"/>
    <property type="match status" value="1"/>
</dbReference>
<dbReference type="SMART" id="SM00156">
    <property type="entry name" value="PP2Ac"/>
    <property type="match status" value="1"/>
</dbReference>
<dbReference type="CDD" id="cd00144">
    <property type="entry name" value="MPP_PPP_family"/>
    <property type="match status" value="1"/>
</dbReference>
<evidence type="ECO:0000313" key="11">
    <source>
        <dbReference type="Proteomes" id="UP001470230"/>
    </source>
</evidence>
<keyword evidence="4" id="KW-0904">Protein phosphatase</keyword>
<evidence type="ECO:0000256" key="8">
    <source>
        <dbReference type="RuleBase" id="RU004273"/>
    </source>
</evidence>
<evidence type="ECO:0000256" key="5">
    <source>
        <dbReference type="ARBA" id="ARBA00023211"/>
    </source>
</evidence>
<dbReference type="PANTHER" id="PTHR11668">
    <property type="entry name" value="SERINE/THREONINE PROTEIN PHOSPHATASE"/>
    <property type="match status" value="1"/>
</dbReference>
<dbReference type="SUPFAM" id="SSF56300">
    <property type="entry name" value="Metallo-dependent phosphatases"/>
    <property type="match status" value="1"/>
</dbReference>
<name>A0ABR2HHW4_9EUKA</name>
<dbReference type="PROSITE" id="PS00125">
    <property type="entry name" value="SER_THR_PHOSPHATASE"/>
    <property type="match status" value="1"/>
</dbReference>
<evidence type="ECO:0000256" key="6">
    <source>
        <dbReference type="ARBA" id="ARBA00047761"/>
    </source>
</evidence>
<evidence type="ECO:0000256" key="2">
    <source>
        <dbReference type="ARBA" id="ARBA00022723"/>
    </source>
</evidence>
<comment type="catalytic activity">
    <reaction evidence="6">
        <text>O-phospho-L-seryl-[protein] + H2O = L-seryl-[protein] + phosphate</text>
        <dbReference type="Rhea" id="RHEA:20629"/>
        <dbReference type="Rhea" id="RHEA-COMP:9863"/>
        <dbReference type="Rhea" id="RHEA-COMP:11604"/>
        <dbReference type="ChEBI" id="CHEBI:15377"/>
        <dbReference type="ChEBI" id="CHEBI:29999"/>
        <dbReference type="ChEBI" id="CHEBI:43474"/>
        <dbReference type="ChEBI" id="CHEBI:83421"/>
        <dbReference type="EC" id="3.1.3.16"/>
    </reaction>
</comment>
<comment type="cofactor">
    <cofactor evidence="1">
        <name>Mn(2+)</name>
        <dbReference type="ChEBI" id="CHEBI:29035"/>
    </cofactor>
</comment>
<keyword evidence="2" id="KW-0479">Metal-binding</keyword>
<dbReference type="Proteomes" id="UP001470230">
    <property type="component" value="Unassembled WGS sequence"/>
</dbReference>
<evidence type="ECO:0000256" key="3">
    <source>
        <dbReference type="ARBA" id="ARBA00022801"/>
    </source>
</evidence>
<reference evidence="10 11" key="1">
    <citation type="submission" date="2024-04" db="EMBL/GenBank/DDBJ databases">
        <title>Tritrichomonas musculus Genome.</title>
        <authorList>
            <person name="Alves-Ferreira E."/>
            <person name="Grigg M."/>
            <person name="Lorenzi H."/>
            <person name="Galac M."/>
        </authorList>
    </citation>
    <scope>NUCLEOTIDE SEQUENCE [LARGE SCALE GENOMIC DNA]</scope>
    <source>
        <strain evidence="10 11">EAF2021</strain>
    </source>
</reference>
<sequence>MINDLKKVFTLFTNEVADMNLSQLDLDGISIRLPHFQKEAIIDLCNKTKEIFKNEDILLNLRSTNTYIIGDLHGNLFDVLRILKNIGLPNEKQATYIFLGDIVDRGEFSLETVLVIFLMKLLYPQNVYVIRGNHEFDSTCNEGGFKDDIIKFYDLDTYNSFLDVFSYLPLGALVNNQVFCVHGGIGPNFHSLSQITQIKRPINDYKDDDILISLLWSDPEENIQDFRNSYRGTGYVFGSDAFKRFTQNNNINLLVRGHECVDQGYQFLFGERLVTVFSASKYCGCAHNSAGIIQLANGLNPVAIEFQPMEYIERDMVTFYDI</sequence>
<dbReference type="Gene3D" id="3.60.21.10">
    <property type="match status" value="1"/>
</dbReference>
<keyword evidence="5" id="KW-0464">Manganese</keyword>
<evidence type="ECO:0000256" key="1">
    <source>
        <dbReference type="ARBA" id="ARBA00001936"/>
    </source>
</evidence>
<comment type="caution">
    <text evidence="10">The sequence shown here is derived from an EMBL/GenBank/DDBJ whole genome shotgun (WGS) entry which is preliminary data.</text>
</comment>
<protein>
    <recommendedName>
        <fullName evidence="8">Serine/threonine-protein phosphatase</fullName>
        <ecNumber evidence="8">3.1.3.16</ecNumber>
    </recommendedName>
</protein>
<keyword evidence="3 8" id="KW-0378">Hydrolase</keyword>
<dbReference type="EMBL" id="JAPFFF010000028">
    <property type="protein sequence ID" value="KAK8847096.1"/>
    <property type="molecule type" value="Genomic_DNA"/>
</dbReference>
<accession>A0ABR2HHW4</accession>
<organism evidence="10 11">
    <name type="scientific">Tritrichomonas musculus</name>
    <dbReference type="NCBI Taxonomy" id="1915356"/>
    <lineage>
        <taxon>Eukaryota</taxon>
        <taxon>Metamonada</taxon>
        <taxon>Parabasalia</taxon>
        <taxon>Tritrichomonadida</taxon>
        <taxon>Tritrichomonadidae</taxon>
        <taxon>Tritrichomonas</taxon>
    </lineage>
</organism>
<dbReference type="InterPro" id="IPR006186">
    <property type="entry name" value="Ser/Thr-sp_prot-phosphatase"/>
</dbReference>
<evidence type="ECO:0000313" key="10">
    <source>
        <dbReference type="EMBL" id="KAK8847096.1"/>
    </source>
</evidence>
<keyword evidence="11" id="KW-1185">Reference proteome</keyword>
<dbReference type="InterPro" id="IPR050341">
    <property type="entry name" value="PP1_catalytic_subunit"/>
</dbReference>
<dbReference type="PANTHER" id="PTHR11668:SF300">
    <property type="entry name" value="SERINE_THREONINE-PROTEIN PHOSPHATASE"/>
    <property type="match status" value="1"/>
</dbReference>
<evidence type="ECO:0000256" key="4">
    <source>
        <dbReference type="ARBA" id="ARBA00022912"/>
    </source>
</evidence>
<proteinExistence type="inferred from homology"/>
<dbReference type="InterPro" id="IPR004843">
    <property type="entry name" value="Calcineurin-like_PHP"/>
</dbReference>
<gene>
    <name evidence="10" type="ORF">M9Y10_019676</name>
</gene>
<evidence type="ECO:0000259" key="9">
    <source>
        <dbReference type="PROSITE" id="PS00125"/>
    </source>
</evidence>